<comment type="caution">
    <text evidence="1">The sequence shown here is derived from an EMBL/GenBank/DDBJ whole genome shotgun (WGS) entry which is preliminary data.</text>
</comment>
<organism evidence="1">
    <name type="scientific">bioreactor metagenome</name>
    <dbReference type="NCBI Taxonomy" id="1076179"/>
    <lineage>
        <taxon>unclassified sequences</taxon>
        <taxon>metagenomes</taxon>
        <taxon>ecological metagenomes</taxon>
    </lineage>
</organism>
<dbReference type="AlphaFoldDB" id="A0A645E5G2"/>
<sequence>METIYYLDGNFYSSELHKQIPPGAAALTREEWSELQDARATGKRIVTGADGRPELENPPEIPFGTRKSDAIARLWRNHKAHQQRYVDAEDLTLAVVCAAAGSAKGAAVQSWVMQLWARYYQVRDAVEAAADAEALAAIDLSADGCGEPPFTIRELNEEAAAAAQNGGNE</sequence>
<dbReference type="EMBL" id="VSSQ01043359">
    <property type="protein sequence ID" value="MPM97030.1"/>
    <property type="molecule type" value="Genomic_DNA"/>
</dbReference>
<protein>
    <submittedName>
        <fullName evidence="1">Uncharacterized protein</fullName>
    </submittedName>
</protein>
<gene>
    <name evidence="1" type="ORF">SDC9_144201</name>
</gene>
<evidence type="ECO:0000313" key="1">
    <source>
        <dbReference type="EMBL" id="MPM97030.1"/>
    </source>
</evidence>
<reference evidence="1" key="1">
    <citation type="submission" date="2019-08" db="EMBL/GenBank/DDBJ databases">
        <authorList>
            <person name="Kucharzyk K."/>
            <person name="Murdoch R.W."/>
            <person name="Higgins S."/>
            <person name="Loffler F."/>
        </authorList>
    </citation>
    <scope>NUCLEOTIDE SEQUENCE</scope>
</reference>
<name>A0A645E5G2_9ZZZZ</name>
<accession>A0A645E5G2</accession>
<proteinExistence type="predicted"/>